<evidence type="ECO:0000313" key="1">
    <source>
        <dbReference type="EMBL" id="CDG39695.1"/>
    </source>
</evidence>
<evidence type="ECO:0000313" key="2">
    <source>
        <dbReference type="Proteomes" id="UP000027583"/>
    </source>
</evidence>
<sequence>MHYIGDVKMIVTSSAWAVGVIRSTIGKNGCFPPFTYFRFF</sequence>
<dbReference type="AlphaFoldDB" id="A0A060QFM9"/>
<proteinExistence type="predicted"/>
<gene>
    <name evidence="1" type="ORF">ASAP_1650</name>
</gene>
<protein>
    <submittedName>
        <fullName evidence="1">Uncharacterized protein</fullName>
    </submittedName>
</protein>
<accession>A0A060QFM9</accession>
<reference evidence="1 2" key="2">
    <citation type="journal article" date="2014" name="PLoS ONE">
        <title>Evolution of mitochondria reconstructed from the energy metabolism of living bacteria.</title>
        <authorList>
            <person name="Degli Esposti M."/>
            <person name="Chouaia B."/>
            <person name="Comandatore F."/>
            <person name="Crotti E."/>
            <person name="Sassera D."/>
            <person name="Lievens P.M."/>
            <person name="Daffonchio D."/>
            <person name="Bandi C."/>
        </authorList>
    </citation>
    <scope>NUCLEOTIDE SEQUENCE [LARGE SCALE GENOMIC DNA]</scope>
    <source>
        <strain evidence="1 2">SF2.1</strain>
    </source>
</reference>
<dbReference type="EMBL" id="CBLX010000009">
    <property type="protein sequence ID" value="CDG39695.1"/>
    <property type="molecule type" value="Genomic_DNA"/>
</dbReference>
<reference evidence="1 2" key="1">
    <citation type="journal article" date="2014" name="Genome Biol. Evol.">
        <title>Acetic acid bacteria genomes reveal functional traits for adaptation to life in insect guts.</title>
        <authorList>
            <person name="Chouaia B."/>
            <person name="Gaiarsa S."/>
            <person name="Crotti E."/>
            <person name="Comandatore F."/>
            <person name="Degli Esposti M."/>
            <person name="Ricci I."/>
            <person name="Alma A."/>
            <person name="Favia G."/>
            <person name="Bandi C."/>
            <person name="Daffonchio D."/>
        </authorList>
    </citation>
    <scope>NUCLEOTIDE SEQUENCE [LARGE SCALE GENOMIC DNA]</scope>
    <source>
        <strain evidence="1 2">SF2.1</strain>
    </source>
</reference>
<name>A0A060QFM9_9PROT</name>
<comment type="caution">
    <text evidence="1">The sequence shown here is derived from an EMBL/GenBank/DDBJ whole genome shotgun (WGS) entry which is preliminary data.</text>
</comment>
<dbReference type="Proteomes" id="UP000027583">
    <property type="component" value="Unassembled WGS sequence"/>
</dbReference>
<organism evidence="1 2">
    <name type="scientific">Asaia bogorensis</name>
    <dbReference type="NCBI Taxonomy" id="91915"/>
    <lineage>
        <taxon>Bacteria</taxon>
        <taxon>Pseudomonadati</taxon>
        <taxon>Pseudomonadota</taxon>
        <taxon>Alphaproteobacteria</taxon>
        <taxon>Acetobacterales</taxon>
        <taxon>Acetobacteraceae</taxon>
        <taxon>Asaia</taxon>
    </lineage>
</organism>